<dbReference type="RefSeq" id="WP_268114523.1">
    <property type="nucleotide sequence ID" value="NZ_CP113524.1"/>
</dbReference>
<comment type="function">
    <text evidence="8">The phosphoenolpyruvate-dependent sugar phosphotransferase system (sugar PTS), a major carbohydrate active transport system, catalyzes the phosphorylation of incoming sugar substrates concomitantly with their translocation across the cell membrane. The enzyme II UlaABC PTS system is involved in ascorbate transport.</text>
</comment>
<dbReference type="CDD" id="cd00211">
    <property type="entry name" value="PTS_IIA_fru"/>
    <property type="match status" value="1"/>
</dbReference>
<evidence type="ECO:0000256" key="2">
    <source>
        <dbReference type="ARBA" id="ARBA00022448"/>
    </source>
</evidence>
<evidence type="ECO:0000256" key="5">
    <source>
        <dbReference type="ARBA" id="ARBA00022679"/>
    </source>
</evidence>
<keyword evidence="4" id="KW-0597">Phosphoprotein</keyword>
<evidence type="ECO:0000256" key="10">
    <source>
        <dbReference type="ARBA" id="ARBA00042072"/>
    </source>
</evidence>
<feature type="domain" description="PTS EIIA type-2" evidence="11">
    <location>
        <begin position="4"/>
        <end position="149"/>
    </location>
</feature>
<evidence type="ECO:0000259" key="11">
    <source>
        <dbReference type="PROSITE" id="PS51094"/>
    </source>
</evidence>
<evidence type="ECO:0000256" key="9">
    <source>
        <dbReference type="ARBA" id="ARBA00041175"/>
    </source>
</evidence>
<evidence type="ECO:0000256" key="3">
    <source>
        <dbReference type="ARBA" id="ARBA00022490"/>
    </source>
</evidence>
<dbReference type="EMBL" id="CP113524">
    <property type="protein sequence ID" value="WAJ22876.1"/>
    <property type="molecule type" value="Genomic_DNA"/>
</dbReference>
<gene>
    <name evidence="12" type="ORF">OW255_15055</name>
</gene>
<comment type="subcellular location">
    <subcellularLocation>
        <location evidence="1">Cytoplasm</location>
    </subcellularLocation>
</comment>
<proteinExistence type="predicted"/>
<dbReference type="InterPro" id="IPR016152">
    <property type="entry name" value="PTrfase/Anion_transptr"/>
</dbReference>
<name>A0ABY7A8K1_9FIRM</name>
<evidence type="ECO:0000256" key="6">
    <source>
        <dbReference type="ARBA" id="ARBA00022683"/>
    </source>
</evidence>
<sequence length="151" mass="17209">MLKEFVKQGHYKFAREAADWEEAVRMSCETLERDGTVESNYKEDIISCIKKYGPYIIIMPNVAMPHSQECARGVHKTAIGFMKLDKAVSFAPGEEDKEAKLFFTLASCNPEQHLENMTKLSELLMNEGAVKALMQAQTPEDLLRIQEDYLD</sequence>
<reference evidence="12" key="1">
    <citation type="submission" date="2022-11" db="EMBL/GenBank/DDBJ databases">
        <title>Lacrimispora xylanolytica sy1, complete genome.</title>
        <authorList>
            <person name="Choi S."/>
        </authorList>
    </citation>
    <scope>NUCLEOTIDE SEQUENCE</scope>
    <source>
        <strain evidence="12">Sy1</strain>
    </source>
</reference>
<keyword evidence="13" id="KW-1185">Reference proteome</keyword>
<keyword evidence="12" id="KW-0762">Sugar transport</keyword>
<dbReference type="InterPro" id="IPR002178">
    <property type="entry name" value="PTS_EIIA_type-2_dom"/>
</dbReference>
<keyword evidence="5" id="KW-0808">Transferase</keyword>
<keyword evidence="2" id="KW-0813">Transport</keyword>
<organism evidence="12 13">
    <name type="scientific">Lacrimispora xylanolytica</name>
    <dbReference type="NCBI Taxonomy" id="29375"/>
    <lineage>
        <taxon>Bacteria</taxon>
        <taxon>Bacillati</taxon>
        <taxon>Bacillota</taxon>
        <taxon>Clostridia</taxon>
        <taxon>Lachnospirales</taxon>
        <taxon>Lachnospiraceae</taxon>
        <taxon>Lacrimispora</taxon>
    </lineage>
</organism>
<dbReference type="InterPro" id="IPR051351">
    <property type="entry name" value="Ascorbate-PTS_EIIA_comp"/>
</dbReference>
<evidence type="ECO:0000313" key="13">
    <source>
        <dbReference type="Proteomes" id="UP001163115"/>
    </source>
</evidence>
<dbReference type="SUPFAM" id="SSF55804">
    <property type="entry name" value="Phoshotransferase/anion transport protein"/>
    <property type="match status" value="1"/>
</dbReference>
<dbReference type="Proteomes" id="UP001163115">
    <property type="component" value="Chromosome"/>
</dbReference>
<evidence type="ECO:0000256" key="4">
    <source>
        <dbReference type="ARBA" id="ARBA00022553"/>
    </source>
</evidence>
<dbReference type="PROSITE" id="PS51094">
    <property type="entry name" value="PTS_EIIA_TYPE_2"/>
    <property type="match status" value="1"/>
</dbReference>
<accession>A0ABY7A8K1</accession>
<keyword evidence="7" id="KW-0418">Kinase</keyword>
<dbReference type="Pfam" id="PF00359">
    <property type="entry name" value="PTS_EIIA_2"/>
    <property type="match status" value="1"/>
</dbReference>
<evidence type="ECO:0000256" key="7">
    <source>
        <dbReference type="ARBA" id="ARBA00022777"/>
    </source>
</evidence>
<dbReference type="PANTHER" id="PTHR36203:SF1">
    <property type="entry name" value="ASCORBATE-SPECIFIC PTS SYSTEM EIIA COMPONENT"/>
    <property type="match status" value="1"/>
</dbReference>
<keyword evidence="3" id="KW-0963">Cytoplasm</keyword>
<evidence type="ECO:0000256" key="1">
    <source>
        <dbReference type="ARBA" id="ARBA00004496"/>
    </source>
</evidence>
<evidence type="ECO:0000256" key="8">
    <source>
        <dbReference type="ARBA" id="ARBA00037387"/>
    </source>
</evidence>
<protein>
    <recommendedName>
        <fullName evidence="9">Ascorbate-specific PTS system EIIA component</fullName>
    </recommendedName>
    <alternativeName>
        <fullName evidence="10">Ascorbate-specific phosphotransferase enzyme IIA component</fullName>
    </alternativeName>
</protein>
<keyword evidence="6" id="KW-0598">Phosphotransferase system</keyword>
<dbReference type="Gene3D" id="3.40.930.10">
    <property type="entry name" value="Mannitol-specific EII, Chain A"/>
    <property type="match status" value="1"/>
</dbReference>
<dbReference type="PANTHER" id="PTHR36203">
    <property type="entry name" value="ASCORBATE-SPECIFIC PTS SYSTEM EIIA COMPONENT"/>
    <property type="match status" value="1"/>
</dbReference>
<evidence type="ECO:0000313" key="12">
    <source>
        <dbReference type="EMBL" id="WAJ22876.1"/>
    </source>
</evidence>